<dbReference type="PANTHER" id="PTHR46533">
    <property type="entry name" value="ZINC FINGER MYND DOMAIN-CONTAINING PROTEIN 12"/>
    <property type="match status" value="1"/>
</dbReference>
<proteinExistence type="predicted"/>
<dbReference type="EMBL" id="HBFQ01012154">
    <property type="protein sequence ID" value="CAD8834164.1"/>
    <property type="molecule type" value="Transcribed_RNA"/>
</dbReference>
<dbReference type="AlphaFoldDB" id="A0A7S1EZU0"/>
<sequence length="376" mass="42394">MAQVTSSSTSLAAFFQNIVPLGIMSAIPIAQLSRPKGVDFKCEITGAPATLRCSECPVYFDTQEHFDVWWRGIGHSIARDLVVLRQPAKMIGSEEDRTKREDELSAIRKELLELCTETAQKFLVQGKYELAVPGALQALKFAIEIHGKEAVELVAAYLLLAEANLGLRRLKIAEEFLSLANWNILKHPGSSMMSHLQRNFGRLYAAQQRYNEALNAFATDIYYSSQEFGPENIRSAPSYFHMGRVFQSHQKLDRAAAFYVKVVEIYAAFLEAWMNHVEGLGEETQELGAVEIEEAIEIIKHIVEHREKRSAGTSETAECRYTLGLFFMYMGDSTNARECHNSALDVFLRTLGVAHARTQKCKRYLERLNGTDWGDT</sequence>
<dbReference type="InterPro" id="IPR019734">
    <property type="entry name" value="TPR_rpt"/>
</dbReference>
<protein>
    <submittedName>
        <fullName evidence="1">Uncharacterized protein</fullName>
    </submittedName>
</protein>
<accession>A0A7S1EZU0</accession>
<dbReference type="Gene3D" id="1.25.40.10">
    <property type="entry name" value="Tetratricopeptide repeat domain"/>
    <property type="match status" value="2"/>
</dbReference>
<name>A0A7S1EZU0_NOCSC</name>
<reference evidence="1" key="1">
    <citation type="submission" date="2021-01" db="EMBL/GenBank/DDBJ databases">
        <authorList>
            <person name="Corre E."/>
            <person name="Pelletier E."/>
            <person name="Niang G."/>
            <person name="Scheremetjew M."/>
            <person name="Finn R."/>
            <person name="Kale V."/>
            <person name="Holt S."/>
            <person name="Cochrane G."/>
            <person name="Meng A."/>
            <person name="Brown T."/>
            <person name="Cohen L."/>
        </authorList>
    </citation>
    <scope>NUCLEOTIDE SEQUENCE</scope>
</reference>
<dbReference type="SUPFAM" id="SSF48452">
    <property type="entry name" value="TPR-like"/>
    <property type="match status" value="1"/>
</dbReference>
<dbReference type="Pfam" id="PF13424">
    <property type="entry name" value="TPR_12"/>
    <property type="match status" value="1"/>
</dbReference>
<gene>
    <name evidence="1" type="ORF">NSCI0253_LOCUS8512</name>
</gene>
<organism evidence="1">
    <name type="scientific">Noctiluca scintillans</name>
    <name type="common">Sea sparkle</name>
    <name type="synonym">Red tide dinoflagellate</name>
    <dbReference type="NCBI Taxonomy" id="2966"/>
    <lineage>
        <taxon>Eukaryota</taxon>
        <taxon>Sar</taxon>
        <taxon>Alveolata</taxon>
        <taxon>Dinophyceae</taxon>
        <taxon>Noctilucales</taxon>
        <taxon>Noctilucaceae</taxon>
        <taxon>Noctiluca</taxon>
    </lineage>
</organism>
<evidence type="ECO:0000313" key="1">
    <source>
        <dbReference type="EMBL" id="CAD8834164.1"/>
    </source>
</evidence>
<dbReference type="PANTHER" id="PTHR46533:SF1">
    <property type="entry name" value="ZINC FINGER MYND DOMAIN-CONTAINING PROTEIN 12"/>
    <property type="match status" value="1"/>
</dbReference>
<dbReference type="InterPro" id="IPR011990">
    <property type="entry name" value="TPR-like_helical_dom_sf"/>
</dbReference>
<dbReference type="InterPro" id="IPR053248">
    <property type="entry name" value="Zinc_finger_MYND_domain"/>
</dbReference>
<dbReference type="SMART" id="SM00028">
    <property type="entry name" value="TPR"/>
    <property type="match status" value="3"/>
</dbReference>